<keyword evidence="3" id="KW-0808">Transferase</keyword>
<feature type="domain" description="Acyltransferase 3" evidence="2">
    <location>
        <begin position="11"/>
        <end position="305"/>
    </location>
</feature>
<feature type="transmembrane region" description="Helical" evidence="1">
    <location>
        <begin position="72"/>
        <end position="89"/>
    </location>
</feature>
<evidence type="ECO:0000313" key="3">
    <source>
        <dbReference type="EMBL" id="PWB88327.1"/>
    </source>
</evidence>
<dbReference type="RefSeq" id="WP_116591055.1">
    <property type="nucleotide sequence ID" value="NZ_MZGS01000006.1"/>
</dbReference>
<feature type="transmembrane region" description="Helical" evidence="1">
    <location>
        <begin position="135"/>
        <end position="168"/>
    </location>
</feature>
<dbReference type="PANTHER" id="PTHR37312">
    <property type="entry name" value="MEMBRANE-BOUND ACYLTRANSFERASE YKRP-RELATED"/>
    <property type="match status" value="1"/>
</dbReference>
<accession>A0A315XPH5</accession>
<keyword evidence="4" id="KW-1185">Reference proteome</keyword>
<dbReference type="AlphaFoldDB" id="A0A315XPH5"/>
<comment type="caution">
    <text evidence="3">The sequence shown here is derived from an EMBL/GenBank/DDBJ whole genome shotgun (WGS) entry which is preliminary data.</text>
</comment>
<evidence type="ECO:0000313" key="4">
    <source>
        <dbReference type="Proteomes" id="UP000251717"/>
    </source>
</evidence>
<keyword evidence="1" id="KW-1133">Transmembrane helix</keyword>
<organism evidence="3 4">
    <name type="scientific">Methanobrevibacter thaueri</name>
    <dbReference type="NCBI Taxonomy" id="190975"/>
    <lineage>
        <taxon>Archaea</taxon>
        <taxon>Methanobacteriati</taxon>
        <taxon>Methanobacteriota</taxon>
        <taxon>Methanomada group</taxon>
        <taxon>Methanobacteria</taxon>
        <taxon>Methanobacteriales</taxon>
        <taxon>Methanobacteriaceae</taxon>
        <taxon>Methanobrevibacter</taxon>
    </lineage>
</organism>
<dbReference type="PANTHER" id="PTHR37312:SF1">
    <property type="entry name" value="MEMBRANE-BOUND ACYLTRANSFERASE YKRP-RELATED"/>
    <property type="match status" value="1"/>
</dbReference>
<evidence type="ECO:0000259" key="2">
    <source>
        <dbReference type="Pfam" id="PF01757"/>
    </source>
</evidence>
<feature type="transmembrane region" description="Helical" evidence="1">
    <location>
        <begin position="226"/>
        <end position="246"/>
    </location>
</feature>
<sequence>MAEVTVKTRINKFDNLKGLAIFLIVLGHLTLFRKVDSMAFIRGIVFLFHLPVFFFVAGYFSKIGPDEPIKAFKRLFIPYILFCIIWEIFKVYYLGESPTSILFIHPGYMLWFLMSLFFMKLALPIMDRFKYPLLIAIFGSLVIGFIDCNILGISRTFIYMPIFLLGFYYNDYKQKLTEKFPLIENNRFAIIIALLSLLVSAIIALTVPFDVIIMKHAYSNAFVMDILVRGLLILVSTLNVLVLTRFMTNEKIVLTQFGINSLTVYLFHPYAIKICKALAKPYLKGHHKMLVVFVFVMAFVIVFILSRDVVTKALNGLLNLVYKVLCIE</sequence>
<feature type="transmembrane region" description="Helical" evidence="1">
    <location>
        <begin position="188"/>
        <end position="214"/>
    </location>
</feature>
<keyword evidence="1" id="KW-0812">Transmembrane</keyword>
<feature type="transmembrane region" description="Helical" evidence="1">
    <location>
        <begin position="289"/>
        <end position="306"/>
    </location>
</feature>
<dbReference type="InterPro" id="IPR002656">
    <property type="entry name" value="Acyl_transf_3_dom"/>
</dbReference>
<reference evidence="3 4" key="1">
    <citation type="submission" date="2017-03" db="EMBL/GenBank/DDBJ databases">
        <title>Genome sequence of Methanobrevibacter thaueri.</title>
        <authorList>
            <person name="Poehlein A."/>
            <person name="Seedorf H."/>
            <person name="Daniel R."/>
        </authorList>
    </citation>
    <scope>NUCLEOTIDE SEQUENCE [LARGE SCALE GENOMIC DNA]</scope>
    <source>
        <strain evidence="3 4">DSM 11995</strain>
    </source>
</reference>
<protein>
    <submittedName>
        <fullName evidence="3">Acyltransferase family protein</fullName>
    </submittedName>
</protein>
<feature type="transmembrane region" description="Helical" evidence="1">
    <location>
        <begin position="39"/>
        <end position="60"/>
    </location>
</feature>
<keyword evidence="1" id="KW-0472">Membrane</keyword>
<name>A0A315XPH5_9EURY</name>
<feature type="transmembrane region" description="Helical" evidence="1">
    <location>
        <begin position="101"/>
        <end position="123"/>
    </location>
</feature>
<proteinExistence type="predicted"/>
<dbReference type="Proteomes" id="UP000251717">
    <property type="component" value="Unassembled WGS sequence"/>
</dbReference>
<feature type="transmembrane region" description="Helical" evidence="1">
    <location>
        <begin position="252"/>
        <end position="268"/>
    </location>
</feature>
<dbReference type="Pfam" id="PF01757">
    <property type="entry name" value="Acyl_transf_3"/>
    <property type="match status" value="1"/>
</dbReference>
<evidence type="ECO:0000256" key="1">
    <source>
        <dbReference type="SAM" id="Phobius"/>
    </source>
</evidence>
<keyword evidence="3" id="KW-0012">Acyltransferase</keyword>
<dbReference type="EMBL" id="MZGS01000006">
    <property type="protein sequence ID" value="PWB88327.1"/>
    <property type="molecule type" value="Genomic_DNA"/>
</dbReference>
<dbReference type="GO" id="GO:0016747">
    <property type="term" value="F:acyltransferase activity, transferring groups other than amino-acyl groups"/>
    <property type="evidence" value="ECO:0007669"/>
    <property type="project" value="InterPro"/>
</dbReference>
<dbReference type="InterPro" id="IPR052734">
    <property type="entry name" value="Nod_factor_acetyltransferase"/>
</dbReference>
<gene>
    <name evidence="3" type="ORF">MBBTH_00580</name>
</gene>
<dbReference type="OrthoDB" id="137485at2157"/>